<protein>
    <recommendedName>
        <fullName evidence="1">PLL-like beta propeller domain-containing protein</fullName>
    </recommendedName>
</protein>
<sequence>MAQSHSGQARLNAFSTPAKAGQFYAHRARIITDLKLSSGETASVKVAGVGGLPASGIESVALNVAVRDPNGRGEYSIYPADGSEPKSQATYSVETYRHELLIVKPGPSGYVKITARGRVGVPSSDTVTFYIDVHGYTLASAGASPGSTFMPLKPTRIERISIPANGTYDLALGGRGGVPASGASHAAITIATKGTAAGKVKVYGTGAVEPADTNLDYGTADYLENHVFAKIGDSGRVRFKNVGTAAIGLDVDVYGYFASPQAAVTGATIHPVYPARLVAGATVAAKGTYILAPLGKSGIPANGVSGVFVNIHVGSTNELIEARGRGAMRVYPSGTPYALTHAVATWPGYGVANNSSVSAKLGADGKLAIYNDTAEQVFMAVDVYAYYKDPVRGCVASASAKQMRTTAAADLEVEQDSRVTAVQQSPVAGASKGPISYAFTDNRGYLRHGFQPDPGSFATIHWSPLSGTDQAFTGQPALAEQEDGRLQVLANNTSGSLWYRTQENKNLAPWLPWVNTGGVLTRATLARHDDSLVAFAIDGYGGGGLWAMPQFGANDPYREYFYLGLSGLSTKTTPVAVQARSGLRVFVLDTQGVWRTAVYANGVLSDCTSISEPGFSGELSAVTLPGGIAQIFVRQPDGRIVTKRQDANGNFPQGWSQVGTGDFASLGSPAALVDPRSGKLRVLARNADKKIVVASEVTLGSDQWGTWNLAHAGGGDDAATDPTVLTFDGTNGLDWVYVVRNAANEVRPLRVDEDALTSRSGVTPKRSAGRR</sequence>
<dbReference type="EMBL" id="BAAATD010000005">
    <property type="protein sequence ID" value="GAA2603437.1"/>
    <property type="molecule type" value="Genomic_DNA"/>
</dbReference>
<keyword evidence="3" id="KW-1185">Reference proteome</keyword>
<dbReference type="Pfam" id="PF26607">
    <property type="entry name" value="DUF8189"/>
    <property type="match status" value="1"/>
</dbReference>
<comment type="caution">
    <text evidence="2">The sequence shown here is derived from an EMBL/GenBank/DDBJ whole genome shotgun (WGS) entry which is preliminary data.</text>
</comment>
<feature type="domain" description="PLL-like beta propeller" evidence="1">
    <location>
        <begin position="461"/>
        <end position="591"/>
    </location>
</feature>
<dbReference type="SUPFAM" id="SSF89372">
    <property type="entry name" value="Fucose-specific lectin"/>
    <property type="match status" value="2"/>
</dbReference>
<organism evidence="2 3">
    <name type="scientific">Actinomadura fulvescens</name>
    <dbReference type="NCBI Taxonomy" id="46160"/>
    <lineage>
        <taxon>Bacteria</taxon>
        <taxon>Bacillati</taxon>
        <taxon>Actinomycetota</taxon>
        <taxon>Actinomycetes</taxon>
        <taxon>Streptosporangiales</taxon>
        <taxon>Thermomonosporaceae</taxon>
        <taxon>Actinomadura</taxon>
    </lineage>
</organism>
<evidence type="ECO:0000259" key="1">
    <source>
        <dbReference type="Pfam" id="PF26607"/>
    </source>
</evidence>
<evidence type="ECO:0000313" key="3">
    <source>
        <dbReference type="Proteomes" id="UP001501509"/>
    </source>
</evidence>
<accession>A0ABN3PW72</accession>
<dbReference type="Proteomes" id="UP001501509">
    <property type="component" value="Unassembled WGS sequence"/>
</dbReference>
<dbReference type="Gene3D" id="2.120.10.70">
    <property type="entry name" value="Fucose-specific lectin"/>
    <property type="match status" value="1"/>
</dbReference>
<name>A0ABN3PW72_9ACTN</name>
<proteinExistence type="predicted"/>
<dbReference type="InterPro" id="IPR058502">
    <property type="entry name" value="PLL-like_beta-prop"/>
</dbReference>
<reference evidence="2 3" key="1">
    <citation type="journal article" date="2019" name="Int. J. Syst. Evol. Microbiol.">
        <title>The Global Catalogue of Microorganisms (GCM) 10K type strain sequencing project: providing services to taxonomists for standard genome sequencing and annotation.</title>
        <authorList>
            <consortium name="The Broad Institute Genomics Platform"/>
            <consortium name="The Broad Institute Genome Sequencing Center for Infectious Disease"/>
            <person name="Wu L."/>
            <person name="Ma J."/>
        </authorList>
    </citation>
    <scope>NUCLEOTIDE SEQUENCE [LARGE SCALE GENOMIC DNA]</scope>
    <source>
        <strain evidence="2 3">JCM 6833</strain>
    </source>
</reference>
<gene>
    <name evidence="2" type="ORF">GCM10010411_41860</name>
</gene>
<evidence type="ECO:0000313" key="2">
    <source>
        <dbReference type="EMBL" id="GAA2603437.1"/>
    </source>
</evidence>